<accession>A0A9D1R4W6</accession>
<proteinExistence type="inferred from homology"/>
<dbReference type="Proteomes" id="UP000824265">
    <property type="component" value="Unassembled WGS sequence"/>
</dbReference>
<dbReference type="CDD" id="cd01821">
    <property type="entry name" value="Rhamnogalacturan_acetylesterase_like"/>
    <property type="match status" value="1"/>
</dbReference>
<dbReference type="GO" id="GO:0016787">
    <property type="term" value="F:hydrolase activity"/>
    <property type="evidence" value="ECO:0007669"/>
    <property type="project" value="UniProtKB-KW"/>
</dbReference>
<comment type="similarity">
    <text evidence="1">Belongs to the 'GDSL' lipolytic enzyme family.</text>
</comment>
<dbReference type="Gene3D" id="2.60.120.430">
    <property type="entry name" value="Galactose-binding lectin"/>
    <property type="match status" value="1"/>
</dbReference>
<dbReference type="InterPro" id="IPR013830">
    <property type="entry name" value="SGNH_hydro"/>
</dbReference>
<name>A0A9D1R4W6_9FIRM</name>
<dbReference type="SUPFAM" id="SSF49785">
    <property type="entry name" value="Galactose-binding domain-like"/>
    <property type="match status" value="1"/>
</dbReference>
<dbReference type="InterPro" id="IPR001119">
    <property type="entry name" value="SLH_dom"/>
</dbReference>
<dbReference type="InterPro" id="IPR037459">
    <property type="entry name" value="RhgT-like"/>
</dbReference>
<evidence type="ECO:0000256" key="1">
    <source>
        <dbReference type="ARBA" id="ARBA00008668"/>
    </source>
</evidence>
<organism evidence="5 6">
    <name type="scientific">Candidatus Acetatifactor stercoripullorum</name>
    <dbReference type="NCBI Taxonomy" id="2838414"/>
    <lineage>
        <taxon>Bacteria</taxon>
        <taxon>Bacillati</taxon>
        <taxon>Bacillota</taxon>
        <taxon>Clostridia</taxon>
        <taxon>Lachnospirales</taxon>
        <taxon>Lachnospiraceae</taxon>
        <taxon>Acetatifactor</taxon>
    </lineage>
</organism>
<dbReference type="InterPro" id="IPR036514">
    <property type="entry name" value="SGNH_hydro_sf"/>
</dbReference>
<sequence>MFRRNFLFGQDSDTANVIGVNPNDLYKPGKGYGFVAEENRREQELLQISELNSGFDTVYWYRDASLTVIEGDINGCFVDCDRILQKLEEKNGDRQEGERRRLPLSFKVDVPRQGNYRVTLTIRTQEPMDNVLIFSGRRRLSFLGNIPGDTVFTHTMIVNVCDIVPRGQTRIYADTTLDITVVADRPRISSLAVAEVLCPTIYIAGDSTVTDQSADYPYAPGSSYCGWGQMITAYLNDKAGVSNHAHSGLTTDSFRKEGHYAVIDQYRKPGDFFFFQFGHNDQKLDELKAFGGYRTNLARYINECRDKGGYPVLVTPVARNSWKGNDGSYNDLLAEYAESCREVGRRLEVPVLDLHQRSMDFIQKQGLEEAKAYFFPDDYTHTNDYGAYKMAGFVAEEIQRVCSRHPEPGYCFLAKCVTEGYGEWKAKDPIVLPKKPEAYENVTNPVRAQELLFEVEDLEKEARRADVLDMIIKTVRFFPTNVYNDMFVDVVGHEWYAGTVECAYQNGMIDPHLVEKGHFYPERPVTLEEFVVLAINGYRSRKRIPREEPCLYDQDCSAYARPFVRAACAIGMLPLEEKANLHEVITRGLAVEMCRRMNV</sequence>
<gene>
    <name evidence="5" type="ORF">H9742_05515</name>
</gene>
<dbReference type="AlphaFoldDB" id="A0A9D1R4W6"/>
<evidence type="ECO:0000256" key="3">
    <source>
        <dbReference type="ARBA" id="ARBA00022801"/>
    </source>
</evidence>
<dbReference type="PANTHER" id="PTHR43695">
    <property type="entry name" value="PUTATIVE (AFU_ORTHOLOGUE AFUA_2G17250)-RELATED"/>
    <property type="match status" value="1"/>
</dbReference>
<keyword evidence="2" id="KW-0677">Repeat</keyword>
<dbReference type="SUPFAM" id="SSF52266">
    <property type="entry name" value="SGNH hydrolase"/>
    <property type="match status" value="1"/>
</dbReference>
<keyword evidence="3" id="KW-0378">Hydrolase</keyword>
<evidence type="ECO:0000256" key="2">
    <source>
        <dbReference type="ARBA" id="ARBA00022737"/>
    </source>
</evidence>
<dbReference type="PROSITE" id="PS51272">
    <property type="entry name" value="SLH"/>
    <property type="match status" value="1"/>
</dbReference>
<evidence type="ECO:0000313" key="6">
    <source>
        <dbReference type="Proteomes" id="UP000824265"/>
    </source>
</evidence>
<protein>
    <recommendedName>
        <fullName evidence="4">SLH domain-containing protein</fullName>
    </recommendedName>
</protein>
<comment type="caution">
    <text evidence="5">The sequence shown here is derived from an EMBL/GenBank/DDBJ whole genome shotgun (WGS) entry which is preliminary data.</text>
</comment>
<evidence type="ECO:0000313" key="5">
    <source>
        <dbReference type="EMBL" id="HIW80979.1"/>
    </source>
</evidence>
<evidence type="ECO:0000259" key="4">
    <source>
        <dbReference type="PROSITE" id="PS51272"/>
    </source>
</evidence>
<reference evidence="5" key="2">
    <citation type="submission" date="2021-04" db="EMBL/GenBank/DDBJ databases">
        <authorList>
            <person name="Gilroy R."/>
        </authorList>
    </citation>
    <scope>NUCLEOTIDE SEQUENCE</scope>
    <source>
        <strain evidence="5">CHK195-6426</strain>
    </source>
</reference>
<dbReference type="InterPro" id="IPR008979">
    <property type="entry name" value="Galactose-bd-like_sf"/>
</dbReference>
<dbReference type="Pfam" id="PF13472">
    <property type="entry name" value="Lipase_GDSL_2"/>
    <property type="match status" value="1"/>
</dbReference>
<reference evidence="5" key="1">
    <citation type="journal article" date="2021" name="PeerJ">
        <title>Extensive microbial diversity within the chicken gut microbiome revealed by metagenomics and culture.</title>
        <authorList>
            <person name="Gilroy R."/>
            <person name="Ravi A."/>
            <person name="Getino M."/>
            <person name="Pursley I."/>
            <person name="Horton D.L."/>
            <person name="Alikhan N.F."/>
            <person name="Baker D."/>
            <person name="Gharbi K."/>
            <person name="Hall N."/>
            <person name="Watson M."/>
            <person name="Adriaenssens E.M."/>
            <person name="Foster-Nyarko E."/>
            <person name="Jarju S."/>
            <person name="Secka A."/>
            <person name="Antonio M."/>
            <person name="Oren A."/>
            <person name="Chaudhuri R.R."/>
            <person name="La Ragione R."/>
            <person name="Hildebrand F."/>
            <person name="Pallen M.J."/>
        </authorList>
    </citation>
    <scope>NUCLEOTIDE SEQUENCE</scope>
    <source>
        <strain evidence="5">CHK195-6426</strain>
    </source>
</reference>
<dbReference type="Gene3D" id="3.40.50.1110">
    <property type="entry name" value="SGNH hydrolase"/>
    <property type="match status" value="1"/>
</dbReference>
<dbReference type="PANTHER" id="PTHR43695:SF1">
    <property type="entry name" value="RHAMNOGALACTURONAN ACETYLESTERASE"/>
    <property type="match status" value="1"/>
</dbReference>
<feature type="domain" description="SLH" evidence="4">
    <location>
        <begin position="483"/>
        <end position="548"/>
    </location>
</feature>
<dbReference type="EMBL" id="DXGH01000030">
    <property type="protein sequence ID" value="HIW80979.1"/>
    <property type="molecule type" value="Genomic_DNA"/>
</dbReference>